<dbReference type="PANTHER" id="PTHR43245">
    <property type="entry name" value="BIFUNCTIONAL POLYMYXIN RESISTANCE PROTEIN ARNA"/>
    <property type="match status" value="1"/>
</dbReference>
<dbReference type="AlphaFoldDB" id="A0A8F6TWD0"/>
<reference evidence="2 3" key="1">
    <citation type="submission" date="2021-07" db="EMBL/GenBank/DDBJ databases">
        <title>A novel Jannaschia species isolated from marine dinoflagellate Ceratoperidinium margalefii.</title>
        <authorList>
            <person name="Jiang Y."/>
            <person name="Li Z."/>
        </authorList>
    </citation>
    <scope>NUCLEOTIDE SEQUENCE [LARGE SCALE GENOMIC DNA]</scope>
    <source>
        <strain evidence="2 3">J12C1-MA-4</strain>
    </source>
</reference>
<dbReference type="EMBL" id="CP079194">
    <property type="protein sequence ID" value="QXT39394.1"/>
    <property type="molecule type" value="Genomic_DNA"/>
</dbReference>
<accession>A0A8F6TWD0</accession>
<dbReference type="InterPro" id="IPR001509">
    <property type="entry name" value="Epimerase_deHydtase"/>
</dbReference>
<feature type="domain" description="NAD-dependent epimerase/dehydratase" evidence="1">
    <location>
        <begin position="12"/>
        <end position="227"/>
    </location>
</feature>
<evidence type="ECO:0000259" key="1">
    <source>
        <dbReference type="Pfam" id="PF01370"/>
    </source>
</evidence>
<proteinExistence type="predicted"/>
<evidence type="ECO:0000313" key="2">
    <source>
        <dbReference type="EMBL" id="QXT39394.1"/>
    </source>
</evidence>
<protein>
    <submittedName>
        <fullName evidence="2">NAD-dependent epimerase/dehydratase family protein</fullName>
    </submittedName>
</protein>
<dbReference type="Pfam" id="PF01370">
    <property type="entry name" value="Epimerase"/>
    <property type="match status" value="1"/>
</dbReference>
<organism evidence="2 3">
    <name type="scientific">Gymnodinialimonas ceratoperidinii</name>
    <dbReference type="NCBI Taxonomy" id="2856823"/>
    <lineage>
        <taxon>Bacteria</taxon>
        <taxon>Pseudomonadati</taxon>
        <taxon>Pseudomonadota</taxon>
        <taxon>Alphaproteobacteria</taxon>
        <taxon>Rhodobacterales</taxon>
        <taxon>Paracoccaceae</taxon>
        <taxon>Gymnodinialimonas</taxon>
    </lineage>
</organism>
<dbReference type="InterPro" id="IPR050177">
    <property type="entry name" value="Lipid_A_modif_metabolic_enz"/>
</dbReference>
<keyword evidence="3" id="KW-1185">Reference proteome</keyword>
<dbReference type="Proteomes" id="UP000825009">
    <property type="component" value="Chromosome"/>
</dbReference>
<dbReference type="KEGG" id="gce:KYE46_15925"/>
<dbReference type="RefSeq" id="WP_219001981.1">
    <property type="nucleotide sequence ID" value="NZ_CP079194.1"/>
</dbReference>
<evidence type="ECO:0000313" key="3">
    <source>
        <dbReference type="Proteomes" id="UP000825009"/>
    </source>
</evidence>
<gene>
    <name evidence="2" type="ORF">KYE46_15925</name>
</gene>
<name>A0A8F6TWD0_9RHOB</name>
<sequence>MSKPSAARPQRILLVGGSGRVGKLVLPRWRRIVTTADSLVAQHRDPQRETGLYWPLLTTAPKDLAAHEFDVIVSLAGVTPASAADLSLNTPLAVAVLQAALSANIPRVLLASSSAVYGAGDGTPFTEGSALSPTTPYGSAKREMEEACAPWRARGLEVCCLRIGNVAGADALLSNAARTAPNTPLTIDCFADGGGPIRSYIGVETLADVLHRLATQAAPLPESLNIAAPREVAMTDLARAAGRAVAFRPASPGAQQRITLDCRALAERHLFDPASCEPFEMVAQWQRALSP</sequence>
<dbReference type="CDD" id="cd08946">
    <property type="entry name" value="SDR_e"/>
    <property type="match status" value="1"/>
</dbReference>